<evidence type="ECO:0000256" key="4">
    <source>
        <dbReference type="ARBA" id="ARBA00022519"/>
    </source>
</evidence>
<proteinExistence type="inferred from homology"/>
<dbReference type="RefSeq" id="WP_011744054.1">
    <property type="nucleotide sequence ID" value="NC_008639.1"/>
</dbReference>
<gene>
    <name evidence="7" type="ordered locus">Cpha266_0144</name>
</gene>
<dbReference type="GO" id="GO:0012505">
    <property type="term" value="C:endomembrane system"/>
    <property type="evidence" value="ECO:0007669"/>
    <property type="project" value="UniProtKB-SubCell"/>
</dbReference>
<evidence type="ECO:0000256" key="3">
    <source>
        <dbReference type="ARBA" id="ARBA00022475"/>
    </source>
</evidence>
<keyword evidence="8" id="KW-1185">Reference proteome</keyword>
<keyword evidence="3" id="KW-1003">Cell membrane</keyword>
<evidence type="ECO:0000256" key="2">
    <source>
        <dbReference type="ARBA" id="ARBA00022448"/>
    </source>
</evidence>
<accession>A1BCT7</accession>
<dbReference type="AlphaFoldDB" id="A1BCT7"/>
<evidence type="ECO:0000313" key="8">
    <source>
        <dbReference type="Proteomes" id="UP000008701"/>
    </source>
</evidence>
<dbReference type="STRING" id="290317.Cpha266_0144"/>
<dbReference type="InterPro" id="IPR044527">
    <property type="entry name" value="NrtA/CpmA_ABC-bd_dom"/>
</dbReference>
<keyword evidence="2" id="KW-0813">Transport</keyword>
<evidence type="ECO:0000256" key="5">
    <source>
        <dbReference type="ARBA" id="ARBA00023136"/>
    </source>
</evidence>
<dbReference type="OrthoDB" id="9815454at2"/>
<name>A1BCT7_CHLPD</name>
<keyword evidence="5" id="KW-0472">Membrane</keyword>
<evidence type="ECO:0000256" key="6">
    <source>
        <dbReference type="ARBA" id="ARBA00024031"/>
    </source>
</evidence>
<dbReference type="Pfam" id="PF13379">
    <property type="entry name" value="NMT1_2"/>
    <property type="match status" value="1"/>
</dbReference>
<dbReference type="SUPFAM" id="SSF53850">
    <property type="entry name" value="Periplasmic binding protein-like II"/>
    <property type="match status" value="1"/>
</dbReference>
<dbReference type="Proteomes" id="UP000008701">
    <property type="component" value="Chromosome"/>
</dbReference>
<comment type="subcellular location">
    <subcellularLocation>
        <location evidence="1">Endomembrane system</location>
    </subcellularLocation>
</comment>
<comment type="similarity">
    <text evidence="6">Belongs to the CmpA/NrtA family.</text>
</comment>
<dbReference type="HOGENOM" id="CLU_037398_3_1_10"/>
<dbReference type="PANTHER" id="PTHR30024">
    <property type="entry name" value="ALIPHATIC SULFONATES-BINDING PROTEIN-RELATED"/>
    <property type="match status" value="1"/>
</dbReference>
<evidence type="ECO:0000256" key="1">
    <source>
        <dbReference type="ARBA" id="ARBA00004308"/>
    </source>
</evidence>
<dbReference type="InterPro" id="IPR006311">
    <property type="entry name" value="TAT_signal"/>
</dbReference>
<organism evidence="7 8">
    <name type="scientific">Chlorobium phaeobacteroides (strain DSM 266 / SMG 266 / 2430)</name>
    <dbReference type="NCBI Taxonomy" id="290317"/>
    <lineage>
        <taxon>Bacteria</taxon>
        <taxon>Pseudomonadati</taxon>
        <taxon>Chlorobiota</taxon>
        <taxon>Chlorobiia</taxon>
        <taxon>Chlorobiales</taxon>
        <taxon>Chlorobiaceae</taxon>
        <taxon>Chlorobium/Pelodictyon group</taxon>
        <taxon>Chlorobium</taxon>
    </lineage>
</organism>
<evidence type="ECO:0000313" key="7">
    <source>
        <dbReference type="EMBL" id="ABL64214.1"/>
    </source>
</evidence>
<dbReference type="EMBL" id="CP000492">
    <property type="protein sequence ID" value="ABL64214.1"/>
    <property type="molecule type" value="Genomic_DNA"/>
</dbReference>
<dbReference type="Gene3D" id="3.40.190.10">
    <property type="entry name" value="Periplasmic binding protein-like II"/>
    <property type="match status" value="2"/>
</dbReference>
<sequence length="413" mass="44916">MSNEQKPTSRREFLRSSAFGLSAVLGGLPLIQGCSKESGQEKGAPNIGTSGKKLKSSYLPITDATPIILAHELGFYKELGIDSEKPVLIRGWAPMAEAFMAGRFNLTHLLAPIPIYMRYSKGFPVKVVAWDHINGSALTVGKESGIKSCADLGGKQIAIPYWYSMHNIILQMIAREHGIEPVIQSKTAPLTSKQMNLFVMAPPDMPTAIASKAIDGYIVAEPFNAAGEVLAGGRIVRFTGDVWKNHPCCVAVMNEKELEDKEWSHKVIQALVKAELWALNNVEEAAHILSKDGAQYLPLPEKIVKRAMMKYDLETYGAGSGTGAIQNPDWHASRISYEPYQFESATRHIVEMLKQTRVDGDAAFLKALDPGKVHKELMYTAGVEAAAAALGGLGQFAGVNSASPLVREEVIKV</sequence>
<keyword evidence="4" id="KW-0997">Cell inner membrane</keyword>
<protein>
    <submittedName>
        <fullName evidence="7">Twin-arginine translocation pathway signal</fullName>
    </submittedName>
</protein>
<dbReference type="CDD" id="cd13553">
    <property type="entry name" value="PBP2_NrtA_CpmA_like"/>
    <property type="match status" value="1"/>
</dbReference>
<dbReference type="PANTHER" id="PTHR30024:SF43">
    <property type="entry name" value="BLL4572 PROTEIN"/>
    <property type="match status" value="1"/>
</dbReference>
<dbReference type="PROSITE" id="PS51318">
    <property type="entry name" value="TAT"/>
    <property type="match status" value="1"/>
</dbReference>
<reference evidence="7 8" key="1">
    <citation type="submission" date="2006-12" db="EMBL/GenBank/DDBJ databases">
        <title>Complete sequence of Chlorobium phaeobacteroides DSM 266.</title>
        <authorList>
            <consortium name="US DOE Joint Genome Institute"/>
            <person name="Copeland A."/>
            <person name="Lucas S."/>
            <person name="Lapidus A."/>
            <person name="Barry K."/>
            <person name="Detter J.C."/>
            <person name="Glavina del Rio T."/>
            <person name="Hammon N."/>
            <person name="Israni S."/>
            <person name="Pitluck S."/>
            <person name="Goltsman E."/>
            <person name="Schmutz J."/>
            <person name="Larimer F."/>
            <person name="Land M."/>
            <person name="Hauser L."/>
            <person name="Mikhailova N."/>
            <person name="Li T."/>
            <person name="Overmann J."/>
            <person name="Bryant D.A."/>
            <person name="Richardson P."/>
        </authorList>
    </citation>
    <scope>NUCLEOTIDE SEQUENCE [LARGE SCALE GENOMIC DNA]</scope>
    <source>
        <strain evidence="7 8">DSM 266</strain>
    </source>
</reference>
<dbReference type="eggNOG" id="COG0715">
    <property type="taxonomic scope" value="Bacteria"/>
</dbReference>
<dbReference type="PROSITE" id="PS51257">
    <property type="entry name" value="PROKAR_LIPOPROTEIN"/>
    <property type="match status" value="1"/>
</dbReference>
<dbReference type="KEGG" id="cph:Cpha266_0144"/>